<dbReference type="PROSITE" id="PS51123">
    <property type="entry name" value="OMPA_2"/>
    <property type="match status" value="1"/>
</dbReference>
<dbReference type="InterPro" id="IPR025713">
    <property type="entry name" value="MotB-like_N_dom"/>
</dbReference>
<dbReference type="CDD" id="cd07185">
    <property type="entry name" value="OmpA_C-like"/>
    <property type="match status" value="1"/>
</dbReference>
<proteinExistence type="inferred from homology"/>
<accession>A0A4R2LJX8</accession>
<feature type="transmembrane region" description="Helical" evidence="8">
    <location>
        <begin position="21"/>
        <end position="38"/>
    </location>
</feature>
<dbReference type="Pfam" id="PF00691">
    <property type="entry name" value="OmpA"/>
    <property type="match status" value="1"/>
</dbReference>
<dbReference type="InterPro" id="IPR050330">
    <property type="entry name" value="Bact_OuterMem_StrucFunc"/>
</dbReference>
<dbReference type="Proteomes" id="UP000295765">
    <property type="component" value="Unassembled WGS sequence"/>
</dbReference>
<sequence length="311" mass="33766">MRPRRRQSPELSPHERWLVSYADFITLLFAFFVVMYAISSVNAGKYRVLSENLTAAFRTPGHSGGSSLLGDGGRATHLDPGGRVNLIAPELRPLPVPPINPEVRPVIDRQFAPDAERVPSQLPPAQAVTVAPPPPPTAPADPLARVERALRESMADLIHFDQVSVHREKNWVELEIKDNLLFPSGSAVLNPQATEPLRRIADVVRDIPNRVQVEGFTDNLPISNTVFRSNWELSAGRAASVVRVLADAGVAPQRLAAIGYGEFRPVADNATAEGRTRNRRVVLVVVAEPDPRMGVQVAPQTQTATPAAPAG</sequence>
<evidence type="ECO:0000256" key="2">
    <source>
        <dbReference type="ARBA" id="ARBA00008914"/>
    </source>
</evidence>
<feature type="domain" description="OmpA-like" evidence="9">
    <location>
        <begin position="169"/>
        <end position="289"/>
    </location>
</feature>
<evidence type="ECO:0000256" key="3">
    <source>
        <dbReference type="ARBA" id="ARBA00022475"/>
    </source>
</evidence>
<comment type="caution">
    <text evidence="10">The sequence shown here is derived from an EMBL/GenBank/DDBJ whole genome shotgun (WGS) entry which is preliminary data.</text>
</comment>
<evidence type="ECO:0000256" key="4">
    <source>
        <dbReference type="ARBA" id="ARBA00022692"/>
    </source>
</evidence>
<evidence type="ECO:0000256" key="1">
    <source>
        <dbReference type="ARBA" id="ARBA00004162"/>
    </source>
</evidence>
<keyword evidence="4 8" id="KW-0812">Transmembrane</keyword>
<keyword evidence="3" id="KW-1003">Cell membrane</keyword>
<evidence type="ECO:0000256" key="8">
    <source>
        <dbReference type="SAM" id="Phobius"/>
    </source>
</evidence>
<dbReference type="RefSeq" id="WP_132544575.1">
    <property type="nucleotide sequence ID" value="NZ_SLWY01000018.1"/>
</dbReference>
<dbReference type="InterPro" id="IPR006665">
    <property type="entry name" value="OmpA-like"/>
</dbReference>
<dbReference type="InterPro" id="IPR036737">
    <property type="entry name" value="OmpA-like_sf"/>
</dbReference>
<dbReference type="Gene3D" id="3.30.1330.60">
    <property type="entry name" value="OmpA-like domain"/>
    <property type="match status" value="1"/>
</dbReference>
<keyword evidence="6 7" id="KW-0472">Membrane</keyword>
<protein>
    <submittedName>
        <fullName evidence="10">Chemotaxis protein MotB</fullName>
    </submittedName>
</protein>
<evidence type="ECO:0000259" key="9">
    <source>
        <dbReference type="PROSITE" id="PS51123"/>
    </source>
</evidence>
<dbReference type="Pfam" id="PF13677">
    <property type="entry name" value="MotB_plug"/>
    <property type="match status" value="1"/>
</dbReference>
<dbReference type="PANTHER" id="PTHR30329:SF20">
    <property type="entry name" value="EXPORTED PROTEIN"/>
    <property type="match status" value="1"/>
</dbReference>
<name>A0A4R2LJX8_9GAMM</name>
<evidence type="ECO:0000256" key="5">
    <source>
        <dbReference type="ARBA" id="ARBA00022989"/>
    </source>
</evidence>
<dbReference type="GO" id="GO:0005886">
    <property type="term" value="C:plasma membrane"/>
    <property type="evidence" value="ECO:0007669"/>
    <property type="project" value="UniProtKB-SubCell"/>
</dbReference>
<dbReference type="EMBL" id="SLWY01000018">
    <property type="protein sequence ID" value="TCO79685.1"/>
    <property type="molecule type" value="Genomic_DNA"/>
</dbReference>
<reference evidence="10 11" key="1">
    <citation type="submission" date="2019-03" db="EMBL/GenBank/DDBJ databases">
        <title>Genomic Encyclopedia of Type Strains, Phase IV (KMG-IV): sequencing the most valuable type-strain genomes for metagenomic binning, comparative biology and taxonomic classification.</title>
        <authorList>
            <person name="Goeker M."/>
        </authorList>
    </citation>
    <scope>NUCLEOTIDE SEQUENCE [LARGE SCALE GENOMIC DNA]</scope>
    <source>
        <strain evidence="10 11">DSM 25287</strain>
    </source>
</reference>
<dbReference type="OrthoDB" id="9815217at2"/>
<keyword evidence="11" id="KW-1185">Reference proteome</keyword>
<organism evidence="10 11">
    <name type="scientific">Plasticicumulans lactativorans</name>
    <dbReference type="NCBI Taxonomy" id="1133106"/>
    <lineage>
        <taxon>Bacteria</taxon>
        <taxon>Pseudomonadati</taxon>
        <taxon>Pseudomonadota</taxon>
        <taxon>Gammaproteobacteria</taxon>
        <taxon>Candidatus Competibacteraceae</taxon>
        <taxon>Plasticicumulans</taxon>
    </lineage>
</organism>
<dbReference type="SUPFAM" id="SSF103088">
    <property type="entry name" value="OmpA-like"/>
    <property type="match status" value="1"/>
</dbReference>
<evidence type="ECO:0000256" key="6">
    <source>
        <dbReference type="ARBA" id="ARBA00023136"/>
    </source>
</evidence>
<evidence type="ECO:0000313" key="11">
    <source>
        <dbReference type="Proteomes" id="UP000295765"/>
    </source>
</evidence>
<comment type="subcellular location">
    <subcellularLocation>
        <location evidence="1">Cell membrane</location>
        <topology evidence="1">Single-pass membrane protein</topology>
    </subcellularLocation>
</comment>
<comment type="similarity">
    <text evidence="2">Belongs to the MotB family.</text>
</comment>
<dbReference type="NCBIfam" id="NF006541">
    <property type="entry name" value="PRK09038.1"/>
    <property type="match status" value="1"/>
</dbReference>
<dbReference type="PANTHER" id="PTHR30329">
    <property type="entry name" value="STATOR ELEMENT OF FLAGELLAR MOTOR COMPLEX"/>
    <property type="match status" value="1"/>
</dbReference>
<keyword evidence="5 8" id="KW-1133">Transmembrane helix</keyword>
<evidence type="ECO:0000256" key="7">
    <source>
        <dbReference type="PROSITE-ProRule" id="PRU00473"/>
    </source>
</evidence>
<evidence type="ECO:0000313" key="10">
    <source>
        <dbReference type="EMBL" id="TCO79685.1"/>
    </source>
</evidence>
<gene>
    <name evidence="10" type="ORF">EV699_11871</name>
</gene>
<dbReference type="AlphaFoldDB" id="A0A4R2LJX8"/>